<name>A0ABD1QVN2_9LAMI</name>
<protein>
    <recommendedName>
        <fullName evidence="2">Retrotransposon gag domain-containing protein</fullName>
    </recommendedName>
</protein>
<accession>A0ABD1QVN2</accession>
<organism evidence="3 4">
    <name type="scientific">Abeliophyllum distichum</name>
    <dbReference type="NCBI Taxonomy" id="126358"/>
    <lineage>
        <taxon>Eukaryota</taxon>
        <taxon>Viridiplantae</taxon>
        <taxon>Streptophyta</taxon>
        <taxon>Embryophyta</taxon>
        <taxon>Tracheophyta</taxon>
        <taxon>Spermatophyta</taxon>
        <taxon>Magnoliopsida</taxon>
        <taxon>eudicotyledons</taxon>
        <taxon>Gunneridae</taxon>
        <taxon>Pentapetalae</taxon>
        <taxon>asterids</taxon>
        <taxon>lamiids</taxon>
        <taxon>Lamiales</taxon>
        <taxon>Oleaceae</taxon>
        <taxon>Forsythieae</taxon>
        <taxon>Abeliophyllum</taxon>
    </lineage>
</organism>
<dbReference type="PANTHER" id="PTHR33223">
    <property type="entry name" value="CCHC-TYPE DOMAIN-CONTAINING PROTEIN"/>
    <property type="match status" value="1"/>
</dbReference>
<evidence type="ECO:0000313" key="3">
    <source>
        <dbReference type="EMBL" id="KAL2480267.1"/>
    </source>
</evidence>
<gene>
    <name evidence="3" type="ORF">Adt_33233</name>
</gene>
<dbReference type="Proteomes" id="UP001604336">
    <property type="component" value="Unassembled WGS sequence"/>
</dbReference>
<dbReference type="AlphaFoldDB" id="A0ABD1QVN2"/>
<evidence type="ECO:0000256" key="1">
    <source>
        <dbReference type="SAM" id="MobiDB-lite"/>
    </source>
</evidence>
<dbReference type="InterPro" id="IPR005162">
    <property type="entry name" value="Retrotrans_gag_dom"/>
</dbReference>
<feature type="region of interest" description="Disordered" evidence="1">
    <location>
        <begin position="266"/>
        <end position="304"/>
    </location>
</feature>
<dbReference type="Pfam" id="PF03732">
    <property type="entry name" value="Retrotrans_gag"/>
    <property type="match status" value="1"/>
</dbReference>
<feature type="compositionally biased region" description="Basic and acidic residues" evidence="1">
    <location>
        <begin position="47"/>
        <end position="71"/>
    </location>
</feature>
<feature type="compositionally biased region" description="Basic and acidic residues" evidence="1">
    <location>
        <begin position="266"/>
        <end position="285"/>
    </location>
</feature>
<comment type="caution">
    <text evidence="3">The sequence shown here is derived from an EMBL/GenBank/DDBJ whole genome shotgun (WGS) entry which is preliminary data.</text>
</comment>
<feature type="domain" description="Retrotransposon gag" evidence="2">
    <location>
        <begin position="139"/>
        <end position="228"/>
    </location>
</feature>
<keyword evidence="4" id="KW-1185">Reference proteome</keyword>
<reference evidence="4" key="1">
    <citation type="submission" date="2024-07" db="EMBL/GenBank/DDBJ databases">
        <title>Two chromosome-level genome assemblies of Korean endemic species Abeliophyllum distichum and Forsythia ovata (Oleaceae).</title>
        <authorList>
            <person name="Jang H."/>
        </authorList>
    </citation>
    <scope>NUCLEOTIDE SEQUENCE [LARGE SCALE GENOMIC DNA]</scope>
</reference>
<dbReference type="EMBL" id="JBFOLK010000010">
    <property type="protein sequence ID" value="KAL2480267.1"/>
    <property type="molecule type" value="Genomic_DNA"/>
</dbReference>
<proteinExistence type="predicted"/>
<dbReference type="PANTHER" id="PTHR33223:SF10">
    <property type="entry name" value="AMINOTRANSFERASE-LIKE PLANT MOBILE DOMAIN-CONTAINING PROTEIN"/>
    <property type="match status" value="1"/>
</dbReference>
<feature type="region of interest" description="Disordered" evidence="1">
    <location>
        <begin position="31"/>
        <end position="71"/>
    </location>
</feature>
<feature type="region of interest" description="Disordered" evidence="1">
    <location>
        <begin position="358"/>
        <end position="379"/>
    </location>
</feature>
<feature type="compositionally biased region" description="Basic residues" evidence="1">
    <location>
        <begin position="292"/>
        <end position="304"/>
    </location>
</feature>
<sequence length="379" mass="43587">MDPSVVVPGEAPHGLAQLKAATLKTTHPFRTAGVGSSIATPLPAHSRRSENSEARLEKGQGPKHGLVEPDKEKEKLKFYEDDDDENLPFTNDLNATEISVNFRMLIMDKYNGRDDPSDHINIYKTKLQGQSLAVKCQNFLTTLISDAKRWYNKLKPVNIRSWLQLKREFVNAFIGNQTMIVDITQLSNFQQKEEKTVKSYFKRFSNVMNKIEIVTNEKALDALMTGLHMRTPFWRNVQNSQSKTYSQLVDLVQHKIKLEETIESKEKVERKREDRYRREGQRSPEPHFNCFQKRHSPGPRNNHYKRFNQTDIVPVSHPKMPAVASLLATTPPKFCRIHKTRVHNTEDCPDVRELINCGAHGHGEENQSTRGRRGPPIQE</sequence>
<evidence type="ECO:0000259" key="2">
    <source>
        <dbReference type="Pfam" id="PF03732"/>
    </source>
</evidence>
<evidence type="ECO:0000313" key="4">
    <source>
        <dbReference type="Proteomes" id="UP001604336"/>
    </source>
</evidence>